<dbReference type="Proteomes" id="UP000594014">
    <property type="component" value="Chromosome"/>
</dbReference>
<evidence type="ECO:0000313" key="2">
    <source>
        <dbReference type="Proteomes" id="UP000594014"/>
    </source>
</evidence>
<accession>A0ACD1A8T3</accession>
<gene>
    <name evidence="1" type="ORF">FRZ06_05140</name>
</gene>
<proteinExistence type="predicted"/>
<evidence type="ECO:0000313" key="1">
    <source>
        <dbReference type="EMBL" id="QOX62773.1"/>
    </source>
</evidence>
<reference evidence="1" key="1">
    <citation type="submission" date="2019-08" db="EMBL/GenBank/DDBJ databases">
        <title>Genome sequence of Clostridiales bacterium MT110.</title>
        <authorList>
            <person name="Cao J."/>
        </authorList>
    </citation>
    <scope>NUCLEOTIDE SEQUENCE</scope>
    <source>
        <strain evidence="1">MT110</strain>
    </source>
</reference>
<keyword evidence="2" id="KW-1185">Reference proteome</keyword>
<dbReference type="EMBL" id="CP042469">
    <property type="protein sequence ID" value="QOX62773.1"/>
    <property type="molecule type" value="Genomic_DNA"/>
</dbReference>
<organism evidence="1 2">
    <name type="scientific">Anoxybacterium hadale</name>
    <dbReference type="NCBI Taxonomy" id="3408580"/>
    <lineage>
        <taxon>Bacteria</taxon>
        <taxon>Bacillati</taxon>
        <taxon>Bacillota</taxon>
        <taxon>Clostridia</taxon>
        <taxon>Peptostreptococcales</taxon>
        <taxon>Anaerovoracaceae</taxon>
        <taxon>Anoxybacterium</taxon>
    </lineage>
</organism>
<name>A0ACD1A8T3_9FIRM</name>
<sequence>MYNNRRYSRKRKGYGSTLIKQILVCIIIVLLVIVIKKMDIAIVNQSIETFKAALNHDYKAADIVDSARNLASKARDIPDNIVAAFQRSESKLAFSPPADEDAIISTFGEKTGFFGSETSGFERGMKFQSDQELQVYAVGGGIVSEIGESSQYGKYIKIVHGDDVVSIYGGCTQIYVQSLEKVKKGQLIGSVSPENNGYLSFELWVDDDIVNPASYIEF</sequence>
<protein>
    <submittedName>
        <fullName evidence="1">M23 family metallopeptidase</fullName>
    </submittedName>
</protein>